<dbReference type="PANTHER" id="PTHR31321:SF57">
    <property type="entry name" value="PECTINESTERASE 53-RELATED"/>
    <property type="match status" value="1"/>
</dbReference>
<dbReference type="STRING" id="69332.A0A388LC83"/>
<feature type="chain" id="PRO_5017364420" description="pectinesterase" evidence="6">
    <location>
        <begin position="31"/>
        <end position="323"/>
    </location>
</feature>
<organism evidence="8 9">
    <name type="scientific">Chara braunii</name>
    <name type="common">Braun's stonewort</name>
    <dbReference type="NCBI Taxonomy" id="69332"/>
    <lineage>
        <taxon>Eukaryota</taxon>
        <taxon>Viridiplantae</taxon>
        <taxon>Streptophyta</taxon>
        <taxon>Charophyceae</taxon>
        <taxon>Charales</taxon>
        <taxon>Characeae</taxon>
        <taxon>Chara</taxon>
    </lineage>
</organism>
<dbReference type="Pfam" id="PF01095">
    <property type="entry name" value="Pectinesterase"/>
    <property type="match status" value="1"/>
</dbReference>
<dbReference type="GO" id="GO:0045490">
    <property type="term" value="P:pectin catabolic process"/>
    <property type="evidence" value="ECO:0007669"/>
    <property type="project" value="UniProtKB-UniPathway"/>
</dbReference>
<dbReference type="Proteomes" id="UP000265515">
    <property type="component" value="Unassembled WGS sequence"/>
</dbReference>
<evidence type="ECO:0000313" key="9">
    <source>
        <dbReference type="Proteomes" id="UP000265515"/>
    </source>
</evidence>
<gene>
    <name evidence="8" type="ORF">CBR_g30175</name>
</gene>
<dbReference type="InterPro" id="IPR012334">
    <property type="entry name" value="Pectin_lyas_fold"/>
</dbReference>
<keyword evidence="4" id="KW-0378">Hydrolase</keyword>
<dbReference type="Gramene" id="GBG79910">
    <property type="protein sequence ID" value="GBG79910"/>
    <property type="gene ID" value="CBR_g30175"/>
</dbReference>
<sequence>MAMEIPAARQQQVFLLACLALTAMAAAVNAQTVTVGAGKQYSTIGGALSAAGPGTTIAIDAGTYREKLTVSKSGIKLMGTGGVATIVWGDTAASSGSTQESATVTVASSASGFTAVSIGFKNDAGPNKRGSTNQQGVALYVLADSTFYQCTMDGHQDTLFAHEGRQYYKGCWISGTVDFAFGAGTAFFEDCTMYAKKRVDSKYATYTAQQRTSASSRSGFVFLRGSLKCDAGVKAFLGRGWGQYARTIFIETSMDDCIRPEGWTTMKSFKTTDDTFFAEYNCTGPGSDRSQRVSWAKELTPEQAQTFSNRGAFLGGRRRRSRF</sequence>
<feature type="signal peptide" evidence="6">
    <location>
        <begin position="1"/>
        <end position="30"/>
    </location>
</feature>
<evidence type="ECO:0000256" key="3">
    <source>
        <dbReference type="ARBA" id="ARBA00013229"/>
    </source>
</evidence>
<keyword evidence="9" id="KW-1185">Reference proteome</keyword>
<dbReference type="UniPathway" id="UPA00545">
    <property type="reaction ID" value="UER00823"/>
</dbReference>
<dbReference type="GO" id="GO:0042545">
    <property type="term" value="P:cell wall modification"/>
    <property type="evidence" value="ECO:0007669"/>
    <property type="project" value="InterPro"/>
</dbReference>
<feature type="domain" description="Pectinesterase catalytic" evidence="7">
    <location>
        <begin position="38"/>
        <end position="310"/>
    </location>
</feature>
<dbReference type="EC" id="3.1.1.11" evidence="3"/>
<evidence type="ECO:0000256" key="5">
    <source>
        <dbReference type="ARBA" id="ARBA00023085"/>
    </source>
</evidence>
<dbReference type="AlphaFoldDB" id="A0A388LC83"/>
<dbReference type="GO" id="GO:0030599">
    <property type="term" value="F:pectinesterase activity"/>
    <property type="evidence" value="ECO:0007669"/>
    <property type="project" value="UniProtKB-EC"/>
</dbReference>
<comment type="similarity">
    <text evidence="2">Belongs to the pectinesterase family.</text>
</comment>
<keyword evidence="5" id="KW-0063">Aspartyl esterase</keyword>
<evidence type="ECO:0000259" key="7">
    <source>
        <dbReference type="Pfam" id="PF01095"/>
    </source>
</evidence>
<dbReference type="EMBL" id="BFEA01000331">
    <property type="protein sequence ID" value="GBG79910.1"/>
    <property type="molecule type" value="Genomic_DNA"/>
</dbReference>
<comment type="caution">
    <text evidence="8">The sequence shown here is derived from an EMBL/GenBank/DDBJ whole genome shotgun (WGS) entry which is preliminary data.</text>
</comment>
<accession>A0A388LC83</accession>
<keyword evidence="6" id="KW-0732">Signal</keyword>
<protein>
    <recommendedName>
        <fullName evidence="3">pectinesterase</fullName>
        <ecNumber evidence="3">3.1.1.11</ecNumber>
    </recommendedName>
</protein>
<comment type="pathway">
    <text evidence="1">Glycan metabolism; pectin degradation; 2-dehydro-3-deoxy-D-gluconate from pectin: step 1/5.</text>
</comment>
<dbReference type="InterPro" id="IPR011050">
    <property type="entry name" value="Pectin_lyase_fold/virulence"/>
</dbReference>
<dbReference type="OMA" id="KQYSTIG"/>
<dbReference type="Gene3D" id="2.160.20.10">
    <property type="entry name" value="Single-stranded right-handed beta-helix, Pectin lyase-like"/>
    <property type="match status" value="1"/>
</dbReference>
<evidence type="ECO:0000256" key="4">
    <source>
        <dbReference type="ARBA" id="ARBA00022801"/>
    </source>
</evidence>
<dbReference type="OrthoDB" id="2019149at2759"/>
<proteinExistence type="inferred from homology"/>
<evidence type="ECO:0000256" key="2">
    <source>
        <dbReference type="ARBA" id="ARBA00008891"/>
    </source>
</evidence>
<dbReference type="InterPro" id="IPR000070">
    <property type="entry name" value="Pectinesterase_cat"/>
</dbReference>
<evidence type="ECO:0000256" key="6">
    <source>
        <dbReference type="SAM" id="SignalP"/>
    </source>
</evidence>
<dbReference type="SUPFAM" id="SSF51126">
    <property type="entry name" value="Pectin lyase-like"/>
    <property type="match status" value="1"/>
</dbReference>
<evidence type="ECO:0000313" key="8">
    <source>
        <dbReference type="EMBL" id="GBG79910.1"/>
    </source>
</evidence>
<name>A0A388LC83_CHABU</name>
<dbReference type="PANTHER" id="PTHR31321">
    <property type="entry name" value="ACYL-COA THIOESTER HYDROLASE YBHC-RELATED"/>
    <property type="match status" value="1"/>
</dbReference>
<evidence type="ECO:0000256" key="1">
    <source>
        <dbReference type="ARBA" id="ARBA00005184"/>
    </source>
</evidence>
<reference evidence="8 9" key="1">
    <citation type="journal article" date="2018" name="Cell">
        <title>The Chara Genome: Secondary Complexity and Implications for Plant Terrestrialization.</title>
        <authorList>
            <person name="Nishiyama T."/>
            <person name="Sakayama H."/>
            <person name="Vries J.D."/>
            <person name="Buschmann H."/>
            <person name="Saint-Marcoux D."/>
            <person name="Ullrich K.K."/>
            <person name="Haas F.B."/>
            <person name="Vanderstraeten L."/>
            <person name="Becker D."/>
            <person name="Lang D."/>
            <person name="Vosolsobe S."/>
            <person name="Rombauts S."/>
            <person name="Wilhelmsson P.K.I."/>
            <person name="Janitza P."/>
            <person name="Kern R."/>
            <person name="Heyl A."/>
            <person name="Rumpler F."/>
            <person name="Villalobos L.I.A.C."/>
            <person name="Clay J.M."/>
            <person name="Skokan R."/>
            <person name="Toyoda A."/>
            <person name="Suzuki Y."/>
            <person name="Kagoshima H."/>
            <person name="Schijlen E."/>
            <person name="Tajeshwar N."/>
            <person name="Catarino B."/>
            <person name="Hetherington A.J."/>
            <person name="Saltykova A."/>
            <person name="Bonnot C."/>
            <person name="Breuninger H."/>
            <person name="Symeonidi A."/>
            <person name="Radhakrishnan G.V."/>
            <person name="Van Nieuwerburgh F."/>
            <person name="Deforce D."/>
            <person name="Chang C."/>
            <person name="Karol K.G."/>
            <person name="Hedrich R."/>
            <person name="Ulvskov P."/>
            <person name="Glockner G."/>
            <person name="Delwiche C.F."/>
            <person name="Petrasek J."/>
            <person name="Van de Peer Y."/>
            <person name="Friml J."/>
            <person name="Beilby M."/>
            <person name="Dolan L."/>
            <person name="Kohara Y."/>
            <person name="Sugano S."/>
            <person name="Fujiyama A."/>
            <person name="Delaux P.-M."/>
            <person name="Quint M."/>
            <person name="TheiBen G."/>
            <person name="Hagemann M."/>
            <person name="Harholt J."/>
            <person name="Dunand C."/>
            <person name="Zachgo S."/>
            <person name="Langdale J."/>
            <person name="Maumus F."/>
            <person name="Straeten D.V.D."/>
            <person name="Gould S.B."/>
            <person name="Rensing S.A."/>
        </authorList>
    </citation>
    <scope>NUCLEOTIDE SEQUENCE [LARGE SCALE GENOMIC DNA]</scope>
    <source>
        <strain evidence="8 9">S276</strain>
    </source>
</reference>